<protein>
    <recommendedName>
        <fullName evidence="5">Integral membrane protein</fullName>
    </recommendedName>
</protein>
<keyword evidence="2" id="KW-0812">Transmembrane</keyword>
<keyword evidence="2" id="KW-1133">Transmembrane helix</keyword>
<reference evidence="3" key="1">
    <citation type="submission" date="2022-10" db="EMBL/GenBank/DDBJ databases">
        <title>The complete genomes of actinobacterial strains from the NBC collection.</title>
        <authorList>
            <person name="Joergensen T.S."/>
            <person name="Alvarez Arevalo M."/>
            <person name="Sterndorff E.B."/>
            <person name="Faurdal D."/>
            <person name="Vuksanovic O."/>
            <person name="Mourched A.-S."/>
            <person name="Charusanti P."/>
            <person name="Shaw S."/>
            <person name="Blin K."/>
            <person name="Weber T."/>
        </authorList>
    </citation>
    <scope>NUCLEOTIDE SEQUENCE</scope>
    <source>
        <strain evidence="3">NBC_00248</strain>
    </source>
</reference>
<organism evidence="3 4">
    <name type="scientific">Streptomyces virginiae</name>
    <name type="common">Streptomyces cinnamonensis</name>
    <dbReference type="NCBI Taxonomy" id="1961"/>
    <lineage>
        <taxon>Bacteria</taxon>
        <taxon>Bacillati</taxon>
        <taxon>Actinomycetota</taxon>
        <taxon>Actinomycetes</taxon>
        <taxon>Kitasatosporales</taxon>
        <taxon>Streptomycetaceae</taxon>
        <taxon>Streptomyces</taxon>
    </lineage>
</organism>
<dbReference type="RefSeq" id="WP_328965242.1">
    <property type="nucleotide sequence ID" value="NZ_CP108090.1"/>
</dbReference>
<evidence type="ECO:0000256" key="1">
    <source>
        <dbReference type="SAM" id="MobiDB-lite"/>
    </source>
</evidence>
<proteinExistence type="predicted"/>
<evidence type="ECO:0000313" key="3">
    <source>
        <dbReference type="EMBL" id="WUQ17006.1"/>
    </source>
</evidence>
<gene>
    <name evidence="3" type="ORF">OG517_39465</name>
</gene>
<keyword evidence="2" id="KW-0472">Membrane</keyword>
<name>A0ABZ1TPU0_STRVG</name>
<dbReference type="Proteomes" id="UP001432039">
    <property type="component" value="Chromosome"/>
</dbReference>
<feature type="transmembrane region" description="Helical" evidence="2">
    <location>
        <begin position="98"/>
        <end position="119"/>
    </location>
</feature>
<dbReference type="EMBL" id="CP108090">
    <property type="protein sequence ID" value="WUQ17006.1"/>
    <property type="molecule type" value="Genomic_DNA"/>
</dbReference>
<feature type="region of interest" description="Disordered" evidence="1">
    <location>
        <begin position="1"/>
        <end position="29"/>
    </location>
</feature>
<evidence type="ECO:0000256" key="2">
    <source>
        <dbReference type="SAM" id="Phobius"/>
    </source>
</evidence>
<keyword evidence="4" id="KW-1185">Reference proteome</keyword>
<accession>A0ABZ1TPU0</accession>
<evidence type="ECO:0008006" key="5">
    <source>
        <dbReference type="Google" id="ProtNLM"/>
    </source>
</evidence>
<feature type="transmembrane region" description="Helical" evidence="2">
    <location>
        <begin position="56"/>
        <end position="77"/>
    </location>
</feature>
<sequence>MSLVKEPVEPEQQTEVEPEQEPVAEPERRGTASLALGATAVAMLGCPFLPEELPPWIRFFPLYLVLPVAIMALVCGLPDLWAMRGDEAAARGRARIGVALGTVATLVPMAACLLMVQLLE</sequence>
<feature type="compositionally biased region" description="Acidic residues" evidence="1">
    <location>
        <begin position="12"/>
        <end position="24"/>
    </location>
</feature>
<evidence type="ECO:0000313" key="4">
    <source>
        <dbReference type="Proteomes" id="UP001432039"/>
    </source>
</evidence>